<name>A0ABM3D0E9_SALSA</name>
<keyword evidence="1" id="KW-1185">Reference proteome</keyword>
<reference evidence="2" key="1">
    <citation type="submission" date="2025-08" db="UniProtKB">
        <authorList>
            <consortium name="RefSeq"/>
        </authorList>
    </citation>
    <scope>IDENTIFICATION</scope>
</reference>
<protein>
    <submittedName>
        <fullName evidence="2">Uncharacterized protein</fullName>
    </submittedName>
</protein>
<proteinExistence type="predicted"/>
<evidence type="ECO:0000313" key="2">
    <source>
        <dbReference type="RefSeq" id="XP_045552288.1"/>
    </source>
</evidence>
<accession>A0ABM3D0E9</accession>
<gene>
    <name evidence="2" type="primary">LOC106572680</name>
</gene>
<dbReference type="RefSeq" id="XP_045552288.1">
    <property type="nucleotide sequence ID" value="XM_045696332.1"/>
</dbReference>
<organism evidence="1 2">
    <name type="scientific">Salmo salar</name>
    <name type="common">Atlantic salmon</name>
    <dbReference type="NCBI Taxonomy" id="8030"/>
    <lineage>
        <taxon>Eukaryota</taxon>
        <taxon>Metazoa</taxon>
        <taxon>Chordata</taxon>
        <taxon>Craniata</taxon>
        <taxon>Vertebrata</taxon>
        <taxon>Euteleostomi</taxon>
        <taxon>Actinopterygii</taxon>
        <taxon>Neopterygii</taxon>
        <taxon>Teleostei</taxon>
        <taxon>Protacanthopterygii</taxon>
        <taxon>Salmoniformes</taxon>
        <taxon>Salmonidae</taxon>
        <taxon>Salmoninae</taxon>
        <taxon>Salmo</taxon>
    </lineage>
</organism>
<dbReference type="Proteomes" id="UP001652741">
    <property type="component" value="Chromosome ssa15"/>
</dbReference>
<evidence type="ECO:0000313" key="1">
    <source>
        <dbReference type="Proteomes" id="UP001652741"/>
    </source>
</evidence>
<dbReference type="GeneID" id="106572680"/>
<sequence length="114" mass="12686">MTNDTPPRHEGQVEKEAYAQAEAQEAKDEAEVQVDCLPLQHHGCDPSGHNTGPRISCAKSDQSCAIIANERLQRDSSTVVLVKRLHHLPGKFDMGTFWILYSSTKPTLLHCFCL</sequence>